<reference evidence="3 4" key="1">
    <citation type="submission" date="2024-04" db="EMBL/GenBank/DDBJ databases">
        <authorList>
            <person name="Fracassetti M."/>
        </authorList>
    </citation>
    <scope>NUCLEOTIDE SEQUENCE [LARGE SCALE GENOMIC DNA]</scope>
</reference>
<dbReference type="Proteomes" id="UP001497516">
    <property type="component" value="Chromosome 1"/>
</dbReference>
<evidence type="ECO:0008006" key="5">
    <source>
        <dbReference type="Google" id="ProtNLM"/>
    </source>
</evidence>
<accession>A0AAV2CQE0</accession>
<feature type="transmembrane region" description="Helical" evidence="2">
    <location>
        <begin position="81"/>
        <end position="99"/>
    </location>
</feature>
<gene>
    <name evidence="3" type="ORF">LTRI10_LOCUS5862</name>
</gene>
<evidence type="ECO:0000256" key="1">
    <source>
        <dbReference type="SAM" id="MobiDB-lite"/>
    </source>
</evidence>
<feature type="transmembrane region" description="Helical" evidence="2">
    <location>
        <begin position="105"/>
        <end position="123"/>
    </location>
</feature>
<feature type="compositionally biased region" description="Low complexity" evidence="1">
    <location>
        <begin position="289"/>
        <end position="299"/>
    </location>
</feature>
<feature type="compositionally biased region" description="Acidic residues" evidence="1">
    <location>
        <begin position="246"/>
        <end position="255"/>
    </location>
</feature>
<feature type="transmembrane region" description="Helical" evidence="2">
    <location>
        <begin position="16"/>
        <end position="33"/>
    </location>
</feature>
<feature type="region of interest" description="Disordered" evidence="1">
    <location>
        <begin position="208"/>
        <end position="325"/>
    </location>
</feature>
<dbReference type="AlphaFoldDB" id="A0AAV2CQE0"/>
<name>A0AAV2CQE0_9ROSI</name>
<protein>
    <recommendedName>
        <fullName evidence="5">Transmembrane protein</fullName>
    </recommendedName>
</protein>
<keyword evidence="2" id="KW-0472">Membrane</keyword>
<organism evidence="3 4">
    <name type="scientific">Linum trigynum</name>
    <dbReference type="NCBI Taxonomy" id="586398"/>
    <lineage>
        <taxon>Eukaryota</taxon>
        <taxon>Viridiplantae</taxon>
        <taxon>Streptophyta</taxon>
        <taxon>Embryophyta</taxon>
        <taxon>Tracheophyta</taxon>
        <taxon>Spermatophyta</taxon>
        <taxon>Magnoliopsida</taxon>
        <taxon>eudicotyledons</taxon>
        <taxon>Gunneridae</taxon>
        <taxon>Pentapetalae</taxon>
        <taxon>rosids</taxon>
        <taxon>fabids</taxon>
        <taxon>Malpighiales</taxon>
        <taxon>Linaceae</taxon>
        <taxon>Linum</taxon>
    </lineage>
</organism>
<feature type="transmembrane region" description="Helical" evidence="2">
    <location>
        <begin position="170"/>
        <end position="191"/>
    </location>
</feature>
<keyword evidence="2" id="KW-0812">Transmembrane</keyword>
<dbReference type="EMBL" id="OZ034813">
    <property type="protein sequence ID" value="CAL1358304.1"/>
    <property type="molecule type" value="Genomic_DNA"/>
</dbReference>
<sequence length="325" mass="36208">MVNPFELFRKYQYEKYYSWLILAVAAGLVMGYFSAENHVATWVCVVIFFHFLACWAKVAYHGRWWRLTGMTPHLLTWIGQATLQCLGIAFAVALGIVVTKEGLNPMFVLGYTVYAFSISRFLMFRTRFDFTSAWICTAASVAWSLVAAGSDETKCECKEEEKSLDDHEDKSLKIVFALLISGVLIALIFAAKFLDEYRPADDAAYDKGRRGHYGFQDRPDDAPPPPGLILQPAVNLPVEKPPTEGASDDEEDAQTDLEKQSVDQQPLPQPQPQPDPRGFGNLTRRSSSREIASSSSSAQDIRDREDEPFSSPTGSTKSAGKGKEL</sequence>
<keyword evidence="4" id="KW-1185">Reference proteome</keyword>
<keyword evidence="2" id="KW-1133">Transmembrane helix</keyword>
<feature type="transmembrane region" description="Helical" evidence="2">
    <location>
        <begin position="130"/>
        <end position="150"/>
    </location>
</feature>
<proteinExistence type="predicted"/>
<evidence type="ECO:0000313" key="4">
    <source>
        <dbReference type="Proteomes" id="UP001497516"/>
    </source>
</evidence>
<evidence type="ECO:0000313" key="3">
    <source>
        <dbReference type="EMBL" id="CAL1358304.1"/>
    </source>
</evidence>
<evidence type="ECO:0000256" key="2">
    <source>
        <dbReference type="SAM" id="Phobius"/>
    </source>
</evidence>
<feature type="transmembrane region" description="Helical" evidence="2">
    <location>
        <begin position="39"/>
        <end position="60"/>
    </location>
</feature>